<evidence type="ECO:0000313" key="1">
    <source>
        <dbReference type="EMBL" id="CAB9528477.1"/>
    </source>
</evidence>
<protein>
    <submittedName>
        <fullName evidence="1">Uncharacterized protein</fullName>
    </submittedName>
</protein>
<comment type="caution">
    <text evidence="1">The sequence shown here is derived from an EMBL/GenBank/DDBJ whole genome shotgun (WGS) entry which is preliminary data.</text>
</comment>
<reference evidence="1" key="1">
    <citation type="submission" date="2020-06" db="EMBL/GenBank/DDBJ databases">
        <authorList>
            <consortium name="Plant Systems Biology data submission"/>
        </authorList>
    </citation>
    <scope>NUCLEOTIDE SEQUENCE</scope>
    <source>
        <strain evidence="1">D6</strain>
    </source>
</reference>
<organism evidence="1 2">
    <name type="scientific">Seminavis robusta</name>
    <dbReference type="NCBI Taxonomy" id="568900"/>
    <lineage>
        <taxon>Eukaryota</taxon>
        <taxon>Sar</taxon>
        <taxon>Stramenopiles</taxon>
        <taxon>Ochrophyta</taxon>
        <taxon>Bacillariophyta</taxon>
        <taxon>Bacillariophyceae</taxon>
        <taxon>Bacillariophycidae</taxon>
        <taxon>Naviculales</taxon>
        <taxon>Naviculaceae</taxon>
        <taxon>Seminavis</taxon>
    </lineage>
</organism>
<name>A0A9N8HWP8_9STRA</name>
<dbReference type="EMBL" id="CAICTM010002233">
    <property type="protein sequence ID" value="CAB9528477.1"/>
    <property type="molecule type" value="Genomic_DNA"/>
</dbReference>
<proteinExistence type="predicted"/>
<keyword evidence="2" id="KW-1185">Reference proteome</keyword>
<evidence type="ECO:0000313" key="2">
    <source>
        <dbReference type="Proteomes" id="UP001153069"/>
    </source>
</evidence>
<gene>
    <name evidence="1" type="ORF">SEMRO_2235_G320190.1</name>
</gene>
<accession>A0A9N8HWP8</accession>
<dbReference type="Proteomes" id="UP001153069">
    <property type="component" value="Unassembled WGS sequence"/>
</dbReference>
<sequence length="165" mass="18820">MKPLFVMITSPLGAHVQPRSARKKRVRFGDVSVGVASAKSSSCGEAKRCRWYTREEFKFIRQTIRHTIKGKIAVDECQESWRGLEYMADKIRRMERKMKIQLVLELQEDNRTTGIPCCQGLRQLSLQLSKQDTHCSVVSAAKDSLNANQIYKETLKAAIVDPCFL</sequence>
<dbReference type="AlphaFoldDB" id="A0A9N8HWP8"/>